<sequence>MIKPSESIFTPDDVNKMLDSLLREAAPWWNEFYSDREKGIPFFVNAPDENLVQHFDNGTLFAGRVLELGCGPGRNAIYMAQKGCEVDAVDLSQEALNWAKERAASLEVEVQFQCANIFDLTFTPNSYDLIYDSGCLHHIAPHRRISYKDMIRQSLKPGGYFGLTCFVYGEHGAQITDWDVYRLRSLKGGLGYTEQKLRMLFHDFEVVELRPMVRKEQPNPLFGESFLWAALFQKR</sequence>
<dbReference type="EMBL" id="WHOD01000070">
    <property type="protein sequence ID" value="NOU95378.1"/>
    <property type="molecule type" value="Genomic_DNA"/>
</dbReference>
<gene>
    <name evidence="5" type="ORF">GC093_19425</name>
</gene>
<organism evidence="5 6">
    <name type="scientific">Paenibacillus foliorum</name>
    <dbReference type="NCBI Taxonomy" id="2654974"/>
    <lineage>
        <taxon>Bacteria</taxon>
        <taxon>Bacillati</taxon>
        <taxon>Bacillota</taxon>
        <taxon>Bacilli</taxon>
        <taxon>Bacillales</taxon>
        <taxon>Paenibacillaceae</taxon>
        <taxon>Paenibacillus</taxon>
    </lineage>
</organism>
<proteinExistence type="predicted"/>
<keyword evidence="2" id="KW-0808">Transferase</keyword>
<evidence type="ECO:0000256" key="2">
    <source>
        <dbReference type="ARBA" id="ARBA00022679"/>
    </source>
</evidence>
<protein>
    <submittedName>
        <fullName evidence="5">Methyltransferase domain-containing protein</fullName>
    </submittedName>
</protein>
<dbReference type="GO" id="GO:0032259">
    <property type="term" value="P:methylation"/>
    <property type="evidence" value="ECO:0007669"/>
    <property type="project" value="UniProtKB-KW"/>
</dbReference>
<dbReference type="Proteomes" id="UP000641588">
    <property type="component" value="Unassembled WGS sequence"/>
</dbReference>
<comment type="caution">
    <text evidence="5">The sequence shown here is derived from an EMBL/GenBank/DDBJ whole genome shotgun (WGS) entry which is preliminary data.</text>
</comment>
<dbReference type="InterPro" id="IPR029063">
    <property type="entry name" value="SAM-dependent_MTases_sf"/>
</dbReference>
<name>A0A972K2Y8_9BACL</name>
<evidence type="ECO:0000256" key="3">
    <source>
        <dbReference type="ARBA" id="ARBA00022691"/>
    </source>
</evidence>
<dbReference type="PANTHER" id="PTHR43464">
    <property type="entry name" value="METHYLTRANSFERASE"/>
    <property type="match status" value="1"/>
</dbReference>
<keyword evidence="6" id="KW-1185">Reference proteome</keyword>
<keyword evidence="1 5" id="KW-0489">Methyltransferase</keyword>
<dbReference type="AlphaFoldDB" id="A0A972K2Y8"/>
<dbReference type="InterPro" id="IPR041698">
    <property type="entry name" value="Methyltransf_25"/>
</dbReference>
<evidence type="ECO:0000259" key="4">
    <source>
        <dbReference type="Pfam" id="PF13649"/>
    </source>
</evidence>
<evidence type="ECO:0000256" key="1">
    <source>
        <dbReference type="ARBA" id="ARBA00022603"/>
    </source>
</evidence>
<dbReference type="Gene3D" id="3.40.50.150">
    <property type="entry name" value="Vaccinia Virus protein VP39"/>
    <property type="match status" value="1"/>
</dbReference>
<dbReference type="GO" id="GO:0008168">
    <property type="term" value="F:methyltransferase activity"/>
    <property type="evidence" value="ECO:0007669"/>
    <property type="project" value="UniProtKB-KW"/>
</dbReference>
<dbReference type="PANTHER" id="PTHR43464:SF19">
    <property type="entry name" value="UBIQUINONE BIOSYNTHESIS O-METHYLTRANSFERASE, MITOCHONDRIAL"/>
    <property type="match status" value="1"/>
</dbReference>
<dbReference type="SUPFAM" id="SSF53335">
    <property type="entry name" value="S-adenosyl-L-methionine-dependent methyltransferases"/>
    <property type="match status" value="1"/>
</dbReference>
<evidence type="ECO:0000313" key="6">
    <source>
        <dbReference type="Proteomes" id="UP000641588"/>
    </source>
</evidence>
<dbReference type="CDD" id="cd02440">
    <property type="entry name" value="AdoMet_MTases"/>
    <property type="match status" value="1"/>
</dbReference>
<reference evidence="5" key="1">
    <citation type="submission" date="2019-10" db="EMBL/GenBank/DDBJ databases">
        <title>Description of Paenibacillus glebae sp. nov.</title>
        <authorList>
            <person name="Carlier A."/>
            <person name="Qi S."/>
        </authorList>
    </citation>
    <scope>NUCLEOTIDE SEQUENCE</scope>
    <source>
        <strain evidence="5">LMG 31456</strain>
    </source>
</reference>
<accession>A0A972K2Y8</accession>
<evidence type="ECO:0000313" key="5">
    <source>
        <dbReference type="EMBL" id="NOU95378.1"/>
    </source>
</evidence>
<feature type="domain" description="Methyltransferase" evidence="4">
    <location>
        <begin position="65"/>
        <end position="159"/>
    </location>
</feature>
<dbReference type="RefSeq" id="WP_171653575.1">
    <property type="nucleotide sequence ID" value="NZ_WHOD01000070.1"/>
</dbReference>
<dbReference type="Pfam" id="PF13649">
    <property type="entry name" value="Methyltransf_25"/>
    <property type="match status" value="1"/>
</dbReference>
<keyword evidence="3" id="KW-0949">S-adenosyl-L-methionine</keyword>